<dbReference type="AlphaFoldDB" id="A0A0E9TJ54"/>
<organism evidence="1">
    <name type="scientific">Anguilla anguilla</name>
    <name type="common">European freshwater eel</name>
    <name type="synonym">Muraena anguilla</name>
    <dbReference type="NCBI Taxonomy" id="7936"/>
    <lineage>
        <taxon>Eukaryota</taxon>
        <taxon>Metazoa</taxon>
        <taxon>Chordata</taxon>
        <taxon>Craniata</taxon>
        <taxon>Vertebrata</taxon>
        <taxon>Euteleostomi</taxon>
        <taxon>Actinopterygii</taxon>
        <taxon>Neopterygii</taxon>
        <taxon>Teleostei</taxon>
        <taxon>Anguilliformes</taxon>
        <taxon>Anguillidae</taxon>
        <taxon>Anguilla</taxon>
    </lineage>
</organism>
<name>A0A0E9TJ54_ANGAN</name>
<reference evidence="1" key="1">
    <citation type="submission" date="2014-11" db="EMBL/GenBank/DDBJ databases">
        <authorList>
            <person name="Amaro Gonzalez C."/>
        </authorList>
    </citation>
    <scope>NUCLEOTIDE SEQUENCE</scope>
</reference>
<dbReference type="EMBL" id="GBXM01055849">
    <property type="protein sequence ID" value="JAH52728.1"/>
    <property type="molecule type" value="Transcribed_RNA"/>
</dbReference>
<evidence type="ECO:0000313" key="1">
    <source>
        <dbReference type="EMBL" id="JAH52728.1"/>
    </source>
</evidence>
<reference evidence="1" key="2">
    <citation type="journal article" date="2015" name="Fish Shellfish Immunol.">
        <title>Early steps in the European eel (Anguilla anguilla)-Vibrio vulnificus interaction in the gills: Role of the RtxA13 toxin.</title>
        <authorList>
            <person name="Callol A."/>
            <person name="Pajuelo D."/>
            <person name="Ebbesson L."/>
            <person name="Teles M."/>
            <person name="MacKenzie S."/>
            <person name="Amaro C."/>
        </authorList>
    </citation>
    <scope>NUCLEOTIDE SEQUENCE</scope>
</reference>
<sequence>MIRQSTGLIIAPEYVSCAYLFANLYALGRAGGEAWL</sequence>
<protein>
    <submittedName>
        <fullName evidence="1">Uncharacterized protein</fullName>
    </submittedName>
</protein>
<accession>A0A0E9TJ54</accession>
<proteinExistence type="predicted"/>